<evidence type="ECO:0000256" key="1">
    <source>
        <dbReference type="SAM" id="MobiDB-lite"/>
    </source>
</evidence>
<feature type="compositionally biased region" description="Pro residues" evidence="1">
    <location>
        <begin position="132"/>
        <end position="141"/>
    </location>
</feature>
<sequence>MITSMEIGSPISVIYATLSQTFFSARKSRPEAAGAPYSMAGKGDFRRSRLGSAARHQDLPIMCRLLGIVASELTEFGLVLTEAPRCLATLSREHPDGWGIATADASSRDAASMSAALVDRGRAAPRPKNARAPPPPLSLSLPLPPVAASARACVNGGSRSRSTSRGAAPAAASASVVVRTRRTNDAAFCALAHRPSSSASIGHTETGTAASRSARATADRGLLRRGSVVRVAELELPRPERLGRALHPHHADGRQVPAVLVLLRVLDELFQGGFERHPT</sequence>
<feature type="compositionally biased region" description="Polar residues" evidence="1">
    <location>
        <begin position="196"/>
        <end position="207"/>
    </location>
</feature>
<dbReference type="RefSeq" id="WP_219827632.1">
    <property type="nucleotide sequence ID" value="NZ_CP043765.1"/>
</dbReference>
<feature type="region of interest" description="Disordered" evidence="1">
    <location>
        <begin position="121"/>
        <end position="141"/>
    </location>
</feature>
<dbReference type="AlphaFoldDB" id="A0A8E5IMI4"/>
<gene>
    <name evidence="2" type="ORF">F1331_25935</name>
</gene>
<evidence type="ECO:0000313" key="2">
    <source>
        <dbReference type="EMBL" id="QUS47087.1"/>
    </source>
</evidence>
<proteinExistence type="predicted"/>
<reference evidence="2" key="1">
    <citation type="submission" date="2019-09" db="EMBL/GenBank/DDBJ databases">
        <title>Characterization of Mobilized Colistin Resistance Gene mcr-9 Carrying Colisitin Resistant Salmonella enterica serotype Senftenberg ST14.</title>
        <authorList>
            <person name="Cha M.-H."/>
            <person name="Woo G.-J."/>
        </authorList>
    </citation>
    <scope>NUCLEOTIDE SEQUENCE</scope>
    <source>
        <strain evidence="2">KUFSE-SAL0043</strain>
    </source>
</reference>
<accession>A0A8E5IMI4</accession>
<organism evidence="2">
    <name type="scientific">Salmonella enterica subsp. enterica serovar Dessau</name>
    <dbReference type="NCBI Taxonomy" id="2564349"/>
    <lineage>
        <taxon>Bacteria</taxon>
        <taxon>Pseudomonadati</taxon>
        <taxon>Pseudomonadota</taxon>
        <taxon>Gammaproteobacteria</taxon>
        <taxon>Enterobacterales</taxon>
        <taxon>Enterobacteriaceae</taxon>
        <taxon>Salmonella</taxon>
    </lineage>
</organism>
<name>A0A8E5IMI4_SALET</name>
<feature type="region of interest" description="Disordered" evidence="1">
    <location>
        <begin position="196"/>
        <end position="219"/>
    </location>
</feature>
<dbReference type="EMBL" id="CP043765">
    <property type="protein sequence ID" value="QUS47087.1"/>
    <property type="molecule type" value="Genomic_DNA"/>
</dbReference>
<protein>
    <submittedName>
        <fullName evidence="2">Uncharacterized protein</fullName>
    </submittedName>
</protein>